<keyword evidence="1" id="KW-0812">Transmembrane</keyword>
<accession>A0A2P6R3J7</accession>
<protein>
    <submittedName>
        <fullName evidence="2">Uncharacterized protein</fullName>
    </submittedName>
</protein>
<keyword evidence="1" id="KW-1133">Transmembrane helix</keyword>
<evidence type="ECO:0000313" key="2">
    <source>
        <dbReference type="EMBL" id="PRQ41025.1"/>
    </source>
</evidence>
<dbReference type="Gramene" id="PRQ41025">
    <property type="protein sequence ID" value="PRQ41025"/>
    <property type="gene ID" value="RchiOBHm_Chr4g0442491"/>
</dbReference>
<dbReference type="AlphaFoldDB" id="A0A2P6R3J7"/>
<dbReference type="EMBL" id="PDCK01000042">
    <property type="protein sequence ID" value="PRQ41025.1"/>
    <property type="molecule type" value="Genomic_DNA"/>
</dbReference>
<evidence type="ECO:0000313" key="3">
    <source>
        <dbReference type="Proteomes" id="UP000238479"/>
    </source>
</evidence>
<evidence type="ECO:0000256" key="1">
    <source>
        <dbReference type="SAM" id="Phobius"/>
    </source>
</evidence>
<reference evidence="2 3" key="1">
    <citation type="journal article" date="2018" name="Nat. Genet.">
        <title>The Rosa genome provides new insights in the design of modern roses.</title>
        <authorList>
            <person name="Bendahmane M."/>
        </authorList>
    </citation>
    <scope>NUCLEOTIDE SEQUENCE [LARGE SCALE GENOMIC DNA]</scope>
    <source>
        <strain evidence="3">cv. Old Blush</strain>
    </source>
</reference>
<proteinExistence type="predicted"/>
<organism evidence="2 3">
    <name type="scientific">Rosa chinensis</name>
    <name type="common">China rose</name>
    <dbReference type="NCBI Taxonomy" id="74649"/>
    <lineage>
        <taxon>Eukaryota</taxon>
        <taxon>Viridiplantae</taxon>
        <taxon>Streptophyta</taxon>
        <taxon>Embryophyta</taxon>
        <taxon>Tracheophyta</taxon>
        <taxon>Spermatophyta</taxon>
        <taxon>Magnoliopsida</taxon>
        <taxon>eudicotyledons</taxon>
        <taxon>Gunneridae</taxon>
        <taxon>Pentapetalae</taxon>
        <taxon>rosids</taxon>
        <taxon>fabids</taxon>
        <taxon>Rosales</taxon>
        <taxon>Rosaceae</taxon>
        <taxon>Rosoideae</taxon>
        <taxon>Rosoideae incertae sedis</taxon>
        <taxon>Rosa</taxon>
    </lineage>
</organism>
<gene>
    <name evidence="2" type="ORF">RchiOBHm_Chr4g0442491</name>
</gene>
<name>A0A2P6R3J7_ROSCH</name>
<comment type="caution">
    <text evidence="2">The sequence shown here is derived from an EMBL/GenBank/DDBJ whole genome shotgun (WGS) entry which is preliminary data.</text>
</comment>
<sequence>MPNEEIDFYKLNLHFQLNSIIFFLIQTHYWGFYIFLVLGPTSFGREQSSTPHSATPCCSSWNRRPKCSSTRTPTIYTNILLVWGFLASSGFFIFSCDFVADRNPKRSSSKME</sequence>
<keyword evidence="1" id="KW-0472">Membrane</keyword>
<dbReference type="Proteomes" id="UP000238479">
    <property type="component" value="Chromosome 4"/>
</dbReference>
<keyword evidence="3" id="KW-1185">Reference proteome</keyword>
<feature type="transmembrane region" description="Helical" evidence="1">
    <location>
        <begin position="20"/>
        <end position="39"/>
    </location>
</feature>
<feature type="transmembrane region" description="Helical" evidence="1">
    <location>
        <begin position="75"/>
        <end position="100"/>
    </location>
</feature>